<evidence type="ECO:0000313" key="2">
    <source>
        <dbReference type="Proteomes" id="UP000724584"/>
    </source>
</evidence>
<gene>
    <name evidence="1" type="ORF">F5144DRAFT_649965</name>
</gene>
<proteinExistence type="predicted"/>
<reference evidence="1 2" key="1">
    <citation type="journal article" date="2021" name="Nat. Commun.">
        <title>Genetic determinants of endophytism in the Arabidopsis root mycobiome.</title>
        <authorList>
            <person name="Mesny F."/>
            <person name="Miyauchi S."/>
            <person name="Thiergart T."/>
            <person name="Pickel B."/>
            <person name="Atanasova L."/>
            <person name="Karlsson M."/>
            <person name="Huettel B."/>
            <person name="Barry K.W."/>
            <person name="Haridas S."/>
            <person name="Chen C."/>
            <person name="Bauer D."/>
            <person name="Andreopoulos W."/>
            <person name="Pangilinan J."/>
            <person name="LaButti K."/>
            <person name="Riley R."/>
            <person name="Lipzen A."/>
            <person name="Clum A."/>
            <person name="Drula E."/>
            <person name="Henrissat B."/>
            <person name="Kohler A."/>
            <person name="Grigoriev I.V."/>
            <person name="Martin F.M."/>
            <person name="Hacquard S."/>
        </authorList>
    </citation>
    <scope>NUCLEOTIDE SEQUENCE [LARGE SCALE GENOMIC DNA]</scope>
    <source>
        <strain evidence="1 2">MPI-SDFR-AT-0079</strain>
    </source>
</reference>
<comment type="caution">
    <text evidence="1">The sequence shown here is derived from an EMBL/GenBank/DDBJ whole genome shotgun (WGS) entry which is preliminary data.</text>
</comment>
<keyword evidence="2" id="KW-1185">Reference proteome</keyword>
<protein>
    <submittedName>
        <fullName evidence="1">Uncharacterized protein</fullName>
    </submittedName>
</protein>
<organism evidence="1 2">
    <name type="scientific">Chaetomium tenue</name>
    <dbReference type="NCBI Taxonomy" id="1854479"/>
    <lineage>
        <taxon>Eukaryota</taxon>
        <taxon>Fungi</taxon>
        <taxon>Dikarya</taxon>
        <taxon>Ascomycota</taxon>
        <taxon>Pezizomycotina</taxon>
        <taxon>Sordariomycetes</taxon>
        <taxon>Sordariomycetidae</taxon>
        <taxon>Sordariales</taxon>
        <taxon>Chaetomiaceae</taxon>
        <taxon>Chaetomium</taxon>
    </lineage>
</organism>
<sequence length="583" mass="63275">MAETQHEEQDDDLIAVLLPSHGTGFEKALSAIRADTNRPRAPAPKAGTLAKDRDKLELRFSRGPRRGGGRGFVFGTEQTCDIVLPKVKGISGKHCALTFEKVFPGADEYSLVFRRLSKCKKTYVTYNGLSKQPVTSQRSSWIINSHGLPYDKVDIGLFLGGDLWFRIVVNGCNMLAESYIARIQGFLLGAQDIEDEGIGRGGEIGNGKDVDESSETGSAITDDATGSYMSEPGKESKTDIVVAKLCEVENIATSAKKEPREIIELIKQVSLELECLHSEGMIHGNLKPSNILVQTRRPLSVTIDNIGTPRDNEWLRQPHYLAPEIVPDSGQELRQGTQPADVWALGAIALELVEGGMLNMPYPHEYPYRISNYVAGKWSRGSKDALGVLIRNMLSMDPRQRLTAAECREEAEDALQSLADQDRAVVGRGSEDPGDDQNGGAGNGEETGGGSEADEDSEVDEDNEADEGSDVDKGNEVNEDNEIDEDHEVDEDSEADEDSETDEGSEADDDEESDGNEEAGGRNETGGGGHRAGKGTKLKSHGVSITIIIHNTAGSGGGDGPTRRNKRKPRTTLDQTRAKRRSR</sequence>
<dbReference type="Proteomes" id="UP000724584">
    <property type="component" value="Unassembled WGS sequence"/>
</dbReference>
<dbReference type="EMBL" id="JAGIZQ010000004">
    <property type="protein sequence ID" value="KAH6632260.1"/>
    <property type="molecule type" value="Genomic_DNA"/>
</dbReference>
<accession>A0ACB7P8J5</accession>
<name>A0ACB7P8J5_9PEZI</name>
<evidence type="ECO:0000313" key="1">
    <source>
        <dbReference type="EMBL" id="KAH6632260.1"/>
    </source>
</evidence>